<evidence type="ECO:0000313" key="2">
    <source>
        <dbReference type="Proteomes" id="UP000799421"/>
    </source>
</evidence>
<dbReference type="InterPro" id="IPR036188">
    <property type="entry name" value="FAD/NAD-bd_sf"/>
</dbReference>
<sequence length="421" mass="46839">MRPLQCVLSSGGSTSYIFRKDLRAFQSSSLHTRTLTNSDYAATIVGAGPAGVTCVGNLLEKKIEPILWIDDEFSGGRVNKRYREVPSNTKVGLFVDFATAVEPFRQIINDCDPVEMRRLRALDQSKGCELGYAADMILMLTRGLQRMPGISSQKTTAKSAVLDERTGRWTVDMGKVGSSVTSQRLILCTGSTPSIIRLPYGLNKTPLLDLDSALSPTLLKQILLHRGPTVVSVIGASHSAILVLRNLYNLAASAKPDLHIRWLTRHELRYAVYMDGWILRDNTGLKGEAAEWAKANLERGVFDQSNVSRYVTAIRYQRDIEQEVFKKHLAGSDLICQAIGYKPNPIPKLETQAGEELHPVFDHQTGAFTQYKHGSLVKLPGLYGAGIAWPQVVRDPHGNMSFDVGFWKFMKFVKRMSPSWN</sequence>
<dbReference type="Gene3D" id="3.50.50.60">
    <property type="entry name" value="FAD/NAD(P)-binding domain"/>
    <property type="match status" value="1"/>
</dbReference>
<organism evidence="1 2">
    <name type="scientific">Piedraia hortae CBS 480.64</name>
    <dbReference type="NCBI Taxonomy" id="1314780"/>
    <lineage>
        <taxon>Eukaryota</taxon>
        <taxon>Fungi</taxon>
        <taxon>Dikarya</taxon>
        <taxon>Ascomycota</taxon>
        <taxon>Pezizomycotina</taxon>
        <taxon>Dothideomycetes</taxon>
        <taxon>Dothideomycetidae</taxon>
        <taxon>Capnodiales</taxon>
        <taxon>Piedraiaceae</taxon>
        <taxon>Piedraia</taxon>
    </lineage>
</organism>
<dbReference type="InterPro" id="IPR053275">
    <property type="entry name" value="Agnestin_monoxygenase"/>
</dbReference>
<dbReference type="OrthoDB" id="432536at2759"/>
<name>A0A6A7C1S8_9PEZI</name>
<protein>
    <recommendedName>
        <fullName evidence="3">FAD/NAD(P)-binding domain-containing protein</fullName>
    </recommendedName>
</protein>
<gene>
    <name evidence="1" type="ORF">K470DRAFT_281460</name>
</gene>
<accession>A0A6A7C1S8</accession>
<dbReference type="SUPFAM" id="SSF51905">
    <property type="entry name" value="FAD/NAD(P)-binding domain"/>
    <property type="match status" value="1"/>
</dbReference>
<dbReference type="AlphaFoldDB" id="A0A6A7C1S8"/>
<evidence type="ECO:0008006" key="3">
    <source>
        <dbReference type="Google" id="ProtNLM"/>
    </source>
</evidence>
<dbReference type="PANTHER" id="PTHR38688:SF1">
    <property type="entry name" value="FAD_NAD(P)-BINDING DOMAIN-CONTAINING PROTEIN"/>
    <property type="match status" value="1"/>
</dbReference>
<reference evidence="1" key="1">
    <citation type="journal article" date="2020" name="Stud. Mycol.">
        <title>101 Dothideomycetes genomes: a test case for predicting lifestyles and emergence of pathogens.</title>
        <authorList>
            <person name="Haridas S."/>
            <person name="Albert R."/>
            <person name="Binder M."/>
            <person name="Bloem J."/>
            <person name="Labutti K."/>
            <person name="Salamov A."/>
            <person name="Andreopoulos B."/>
            <person name="Baker S."/>
            <person name="Barry K."/>
            <person name="Bills G."/>
            <person name="Bluhm B."/>
            <person name="Cannon C."/>
            <person name="Castanera R."/>
            <person name="Culley D."/>
            <person name="Daum C."/>
            <person name="Ezra D."/>
            <person name="Gonzalez J."/>
            <person name="Henrissat B."/>
            <person name="Kuo A."/>
            <person name="Liang C."/>
            <person name="Lipzen A."/>
            <person name="Lutzoni F."/>
            <person name="Magnuson J."/>
            <person name="Mondo S."/>
            <person name="Nolan M."/>
            <person name="Ohm R."/>
            <person name="Pangilinan J."/>
            <person name="Park H.-J."/>
            <person name="Ramirez L."/>
            <person name="Alfaro M."/>
            <person name="Sun H."/>
            <person name="Tritt A."/>
            <person name="Yoshinaga Y."/>
            <person name="Zwiers L.-H."/>
            <person name="Turgeon B."/>
            <person name="Goodwin S."/>
            <person name="Spatafora J."/>
            <person name="Crous P."/>
            <person name="Grigoriev I."/>
        </authorList>
    </citation>
    <scope>NUCLEOTIDE SEQUENCE</scope>
    <source>
        <strain evidence="1">CBS 480.64</strain>
    </source>
</reference>
<keyword evidence="2" id="KW-1185">Reference proteome</keyword>
<proteinExistence type="predicted"/>
<dbReference type="Proteomes" id="UP000799421">
    <property type="component" value="Unassembled WGS sequence"/>
</dbReference>
<dbReference type="PANTHER" id="PTHR38688">
    <property type="entry name" value="PYR_REDOX_2 DOMAIN-CONTAINING PROTEIN"/>
    <property type="match status" value="1"/>
</dbReference>
<dbReference type="EMBL" id="MU005972">
    <property type="protein sequence ID" value="KAF2861424.1"/>
    <property type="molecule type" value="Genomic_DNA"/>
</dbReference>
<evidence type="ECO:0000313" key="1">
    <source>
        <dbReference type="EMBL" id="KAF2861424.1"/>
    </source>
</evidence>